<accession>A0ABU3BPA8</accession>
<sequence>MRRAPWWTQNDVRLSASPALAAALADPAECQGGAATSLCP</sequence>
<organism evidence="1 2">
    <name type="scientific">Rubrivirga litoralis</name>
    <dbReference type="NCBI Taxonomy" id="3075598"/>
    <lineage>
        <taxon>Bacteria</taxon>
        <taxon>Pseudomonadati</taxon>
        <taxon>Rhodothermota</taxon>
        <taxon>Rhodothermia</taxon>
        <taxon>Rhodothermales</taxon>
        <taxon>Rubricoccaceae</taxon>
        <taxon>Rubrivirga</taxon>
    </lineage>
</organism>
<evidence type="ECO:0000313" key="1">
    <source>
        <dbReference type="EMBL" id="MDT0631098.1"/>
    </source>
</evidence>
<comment type="caution">
    <text evidence="1">The sequence shown here is derived from an EMBL/GenBank/DDBJ whole genome shotgun (WGS) entry which is preliminary data.</text>
</comment>
<dbReference type="EMBL" id="JAVRHT010000008">
    <property type="protein sequence ID" value="MDT0631098.1"/>
    <property type="molecule type" value="Genomic_DNA"/>
</dbReference>
<dbReference type="Proteomes" id="UP001267426">
    <property type="component" value="Unassembled WGS sequence"/>
</dbReference>
<dbReference type="RefSeq" id="WP_311662439.1">
    <property type="nucleotide sequence ID" value="NZ_JAVRHT010000008.1"/>
</dbReference>
<protein>
    <submittedName>
        <fullName evidence="1">Uncharacterized protein</fullName>
    </submittedName>
</protein>
<name>A0ABU3BPA8_9BACT</name>
<proteinExistence type="predicted"/>
<evidence type="ECO:0000313" key="2">
    <source>
        <dbReference type="Proteomes" id="UP001267426"/>
    </source>
</evidence>
<gene>
    <name evidence="1" type="ORF">RM540_04985</name>
</gene>
<keyword evidence="2" id="KW-1185">Reference proteome</keyword>
<reference evidence="1 2" key="1">
    <citation type="submission" date="2023-09" db="EMBL/GenBank/DDBJ databases">
        <authorList>
            <person name="Rey-Velasco X."/>
        </authorList>
    </citation>
    <scope>NUCLEOTIDE SEQUENCE [LARGE SCALE GENOMIC DNA]</scope>
    <source>
        <strain evidence="1 2">F394</strain>
    </source>
</reference>